<dbReference type="VEuPathDB" id="TriTrypDB:BSAL_38890"/>
<organism evidence="1 2">
    <name type="scientific">Bodo saltans</name>
    <name type="common">Flagellated protozoan</name>
    <dbReference type="NCBI Taxonomy" id="75058"/>
    <lineage>
        <taxon>Eukaryota</taxon>
        <taxon>Discoba</taxon>
        <taxon>Euglenozoa</taxon>
        <taxon>Kinetoplastea</taxon>
        <taxon>Metakinetoplastina</taxon>
        <taxon>Eubodonida</taxon>
        <taxon>Bodonidae</taxon>
        <taxon>Bodo</taxon>
    </lineage>
</organism>
<dbReference type="AlphaFoldDB" id="A0A0S4JMJ7"/>
<evidence type="ECO:0000313" key="1">
    <source>
        <dbReference type="EMBL" id="CUG92693.1"/>
    </source>
</evidence>
<proteinExistence type="predicted"/>
<dbReference type="OrthoDB" id="271674at2759"/>
<gene>
    <name evidence="1" type="ORF">BSAL_38890</name>
</gene>
<name>A0A0S4JMJ7_BODSA</name>
<dbReference type="InterPro" id="IPR036102">
    <property type="entry name" value="OsmC/Ohrsf"/>
</dbReference>
<dbReference type="Proteomes" id="UP000051952">
    <property type="component" value="Unassembled WGS sequence"/>
</dbReference>
<evidence type="ECO:0008006" key="3">
    <source>
        <dbReference type="Google" id="ProtNLM"/>
    </source>
</evidence>
<accession>A0A0S4JMJ7</accession>
<evidence type="ECO:0000313" key="2">
    <source>
        <dbReference type="Proteomes" id="UP000051952"/>
    </source>
</evidence>
<reference evidence="2" key="1">
    <citation type="submission" date="2015-09" db="EMBL/GenBank/DDBJ databases">
        <authorList>
            <consortium name="Pathogen Informatics"/>
        </authorList>
    </citation>
    <scope>NUCLEOTIDE SEQUENCE [LARGE SCALE GENOMIC DNA]</scope>
    <source>
        <strain evidence="2">Lake Konstanz</strain>
    </source>
</reference>
<protein>
    <recommendedName>
        <fullName evidence="3">OsmC-like protein</fullName>
    </recommendedName>
</protein>
<dbReference type="SUPFAM" id="SSF82784">
    <property type="entry name" value="OsmC-like"/>
    <property type="match status" value="1"/>
</dbReference>
<keyword evidence="2" id="KW-1185">Reference proteome</keyword>
<sequence length="158" mass="17435">MLRRSSLRPFIGSFFRNSSAGGTSGGTTTGANTSGYTGGGGAMPDFFSAMNNGQGIMTPLRNGDFGFIYDKALEWCSVSHAQTIAQRMNIDMRDIKFESQPGGQLQVTVDAPHATSQQVEELGRAVMQECPLARFRQSQVKDPQKQMQWLRLTDKYDR</sequence>
<dbReference type="EMBL" id="CYKH01002075">
    <property type="protein sequence ID" value="CUG92693.1"/>
    <property type="molecule type" value="Genomic_DNA"/>
</dbReference>